<comment type="function">
    <text evidence="8">SbcCD cleaves DNA hairpin structures. These structures can inhibit DNA replication and are intermediates in certain DNA recombination reactions. The complex acts as a 3'-&gt;5' double strand exonuclease that can open hairpins. It also has a 5' single-strand endonuclease activity.</text>
</comment>
<evidence type="ECO:0000256" key="1">
    <source>
        <dbReference type="ARBA" id="ARBA00010555"/>
    </source>
</evidence>
<comment type="similarity">
    <text evidence="1 8">Belongs to the SbcD family.</text>
</comment>
<evidence type="ECO:0000256" key="6">
    <source>
        <dbReference type="ARBA" id="ARBA00022839"/>
    </source>
</evidence>
<evidence type="ECO:0000259" key="9">
    <source>
        <dbReference type="Pfam" id="PF00149"/>
    </source>
</evidence>
<evidence type="ECO:0000259" key="10">
    <source>
        <dbReference type="Pfam" id="PF12320"/>
    </source>
</evidence>
<keyword evidence="8" id="KW-0255">Endonuclease</keyword>
<protein>
    <recommendedName>
        <fullName evidence="3 8">Nuclease SbcCD subunit D</fullName>
    </recommendedName>
</protein>
<dbReference type="InterPro" id="IPR050535">
    <property type="entry name" value="DNA_Repair-Maintenance_Comp"/>
</dbReference>
<organism evidence="11 12">
    <name type="scientific">Cohnella silvisoli</name>
    <dbReference type="NCBI Taxonomy" id="2873699"/>
    <lineage>
        <taxon>Bacteria</taxon>
        <taxon>Bacillati</taxon>
        <taxon>Bacillota</taxon>
        <taxon>Bacilli</taxon>
        <taxon>Bacillales</taxon>
        <taxon>Paenibacillaceae</taxon>
        <taxon>Cohnella</taxon>
    </lineage>
</organism>
<gene>
    <name evidence="8" type="primary">sbcD</name>
    <name evidence="11" type="ORF">QJS35_13595</name>
</gene>
<feature type="domain" description="Calcineurin-like phosphoesterase" evidence="9">
    <location>
        <begin position="1"/>
        <end position="180"/>
    </location>
</feature>
<dbReference type="Proteomes" id="UP001493487">
    <property type="component" value="Unassembled WGS sequence"/>
</dbReference>
<comment type="subunit">
    <text evidence="2 8">Heterodimer of SbcC and SbcD.</text>
</comment>
<keyword evidence="8" id="KW-0235">DNA replication</keyword>
<keyword evidence="6 8" id="KW-0269">Exonuclease</keyword>
<evidence type="ECO:0000256" key="5">
    <source>
        <dbReference type="ARBA" id="ARBA00022801"/>
    </source>
</evidence>
<sequence>MKFIHTADWHLGKLVQGVYMTEDQRYVLRQLVETVERERPDAVVIAGDLYDRAIPPTDAVDLLDELFEKIVIELNTPLLAISGNHDSPDRLDFATGIMEARGLHLVGQLKPTFKPVVLRDEHGEVHFHLVPYADPAQVRYTFGDEEIRSHDDAMKAIVTTIQQSKDPAARHVFVGHAFVTPGARPEDNTSQSERPLSIGGAEYVHSEYFKAFHYTALGHLHQAHHVSDETIRYSGSPLKYSISEETHRKGFLVVEIDGAGTVNVDKRELIPLRDMRRVIAPIEEIEQHAVCEDYVFVTLLNDNPVLFPMEKVRAVYPNALHVERKVTVSVGEAAEGTGENTTRREADPVGLFAAFYQEVKGIPLSDDKHKLFAEAYSDVLREEGGAV</sequence>
<evidence type="ECO:0000313" key="12">
    <source>
        <dbReference type="Proteomes" id="UP001493487"/>
    </source>
</evidence>
<evidence type="ECO:0000256" key="4">
    <source>
        <dbReference type="ARBA" id="ARBA00022722"/>
    </source>
</evidence>
<dbReference type="EMBL" id="JASKHM010000007">
    <property type="protein sequence ID" value="MEQ4483425.1"/>
    <property type="molecule type" value="Genomic_DNA"/>
</dbReference>
<keyword evidence="7 8" id="KW-0233">DNA recombination</keyword>
<evidence type="ECO:0000256" key="8">
    <source>
        <dbReference type="RuleBase" id="RU363069"/>
    </source>
</evidence>
<dbReference type="CDD" id="cd00840">
    <property type="entry name" value="MPP_Mre11_N"/>
    <property type="match status" value="1"/>
</dbReference>
<dbReference type="InterPro" id="IPR029052">
    <property type="entry name" value="Metallo-depent_PP-like"/>
</dbReference>
<dbReference type="Pfam" id="PF00149">
    <property type="entry name" value="Metallophos"/>
    <property type="match status" value="1"/>
</dbReference>
<dbReference type="InterPro" id="IPR004593">
    <property type="entry name" value="SbcD"/>
</dbReference>
<reference evidence="11 12" key="1">
    <citation type="journal article" date="2023" name="Genome Announc.">
        <title>Pan-Genome Analyses of the Genus Cohnella and Proposal of the Novel Species Cohnella silvisoli sp. nov., Isolated from Forest Soil.</title>
        <authorList>
            <person name="Wang C."/>
            <person name="Mao L."/>
            <person name="Bao G."/>
            <person name="Zhu H."/>
        </authorList>
    </citation>
    <scope>NUCLEOTIDE SEQUENCE [LARGE SCALE GENOMIC DNA]</scope>
    <source>
        <strain evidence="11 12">NL03-T5-1</strain>
    </source>
</reference>
<dbReference type="InterPro" id="IPR041796">
    <property type="entry name" value="Mre11_N"/>
</dbReference>
<keyword evidence="4 8" id="KW-0540">Nuclease</keyword>
<dbReference type="InterPro" id="IPR004843">
    <property type="entry name" value="Calcineurin-like_PHP"/>
</dbReference>
<evidence type="ECO:0000256" key="3">
    <source>
        <dbReference type="ARBA" id="ARBA00013365"/>
    </source>
</evidence>
<evidence type="ECO:0000256" key="2">
    <source>
        <dbReference type="ARBA" id="ARBA00011322"/>
    </source>
</evidence>
<dbReference type="RefSeq" id="WP_232185841.1">
    <property type="nucleotide sequence ID" value="NZ_JAIOAP010000006.1"/>
</dbReference>
<dbReference type="SUPFAM" id="SSF56300">
    <property type="entry name" value="Metallo-dependent phosphatases"/>
    <property type="match status" value="1"/>
</dbReference>
<comment type="caution">
    <text evidence="11">The sequence shown here is derived from an EMBL/GenBank/DDBJ whole genome shotgun (WGS) entry which is preliminary data.</text>
</comment>
<feature type="domain" description="Nuclease SbcCD subunit D C-terminal" evidence="10">
    <location>
        <begin position="271"/>
        <end position="359"/>
    </location>
</feature>
<dbReference type="Gene3D" id="3.60.21.10">
    <property type="match status" value="1"/>
</dbReference>
<dbReference type="NCBIfam" id="TIGR00619">
    <property type="entry name" value="sbcd"/>
    <property type="match status" value="1"/>
</dbReference>
<dbReference type="Pfam" id="PF12320">
    <property type="entry name" value="SbcD_C"/>
    <property type="match status" value="1"/>
</dbReference>
<keyword evidence="12" id="KW-1185">Reference proteome</keyword>
<dbReference type="GO" id="GO:0004527">
    <property type="term" value="F:exonuclease activity"/>
    <property type="evidence" value="ECO:0007669"/>
    <property type="project" value="UniProtKB-KW"/>
</dbReference>
<accession>A0ABV1KTI9</accession>
<keyword evidence="5 8" id="KW-0378">Hydrolase</keyword>
<proteinExistence type="inferred from homology"/>
<name>A0ABV1KTI9_9BACL</name>
<dbReference type="InterPro" id="IPR026843">
    <property type="entry name" value="SbcD_C"/>
</dbReference>
<evidence type="ECO:0000313" key="11">
    <source>
        <dbReference type="EMBL" id="MEQ4483425.1"/>
    </source>
</evidence>
<dbReference type="PANTHER" id="PTHR30337:SF0">
    <property type="entry name" value="NUCLEASE SBCCD SUBUNIT D"/>
    <property type="match status" value="1"/>
</dbReference>
<evidence type="ECO:0000256" key="7">
    <source>
        <dbReference type="ARBA" id="ARBA00023172"/>
    </source>
</evidence>
<dbReference type="PANTHER" id="PTHR30337">
    <property type="entry name" value="COMPONENT OF ATP-DEPENDENT DSDNA EXONUCLEASE"/>
    <property type="match status" value="1"/>
</dbReference>